<organism evidence="2 3">
    <name type="scientific">Streptomyces prasinosporus</name>
    <dbReference type="NCBI Taxonomy" id="68256"/>
    <lineage>
        <taxon>Bacteria</taxon>
        <taxon>Bacillati</taxon>
        <taxon>Actinomycetota</taxon>
        <taxon>Actinomycetes</taxon>
        <taxon>Kitasatosporales</taxon>
        <taxon>Streptomycetaceae</taxon>
        <taxon>Streptomyces</taxon>
        <taxon>Streptomyces albogriseolus group</taxon>
    </lineage>
</organism>
<proteinExistence type="predicted"/>
<name>A0ABP6TSM3_9ACTN</name>
<protein>
    <submittedName>
        <fullName evidence="2">Uncharacterized protein</fullName>
    </submittedName>
</protein>
<evidence type="ECO:0000313" key="3">
    <source>
        <dbReference type="Proteomes" id="UP001501455"/>
    </source>
</evidence>
<reference evidence="3" key="1">
    <citation type="journal article" date="2019" name="Int. J. Syst. Evol. Microbiol.">
        <title>The Global Catalogue of Microorganisms (GCM) 10K type strain sequencing project: providing services to taxonomists for standard genome sequencing and annotation.</title>
        <authorList>
            <consortium name="The Broad Institute Genomics Platform"/>
            <consortium name="The Broad Institute Genome Sequencing Center for Infectious Disease"/>
            <person name="Wu L."/>
            <person name="Ma J."/>
        </authorList>
    </citation>
    <scope>NUCLEOTIDE SEQUENCE [LARGE SCALE GENOMIC DNA]</scope>
    <source>
        <strain evidence="3">JCM 4816</strain>
    </source>
</reference>
<evidence type="ECO:0000313" key="2">
    <source>
        <dbReference type="EMBL" id="GAA3497820.1"/>
    </source>
</evidence>
<feature type="region of interest" description="Disordered" evidence="1">
    <location>
        <begin position="1"/>
        <end position="24"/>
    </location>
</feature>
<accession>A0ABP6TSM3</accession>
<dbReference type="Proteomes" id="UP001501455">
    <property type="component" value="Unassembled WGS sequence"/>
</dbReference>
<comment type="caution">
    <text evidence="2">The sequence shown here is derived from an EMBL/GenBank/DDBJ whole genome shotgun (WGS) entry which is preliminary data.</text>
</comment>
<gene>
    <name evidence="2" type="ORF">GCM10019016_049230</name>
</gene>
<sequence length="63" mass="6754">MFRTADYATGHASSGTAGPPGDPYATFTEQALRASLRELDRVATGPWARRSTPTWRTPCSGTP</sequence>
<dbReference type="EMBL" id="BAAAXF010000035">
    <property type="protein sequence ID" value="GAA3497820.1"/>
    <property type="molecule type" value="Genomic_DNA"/>
</dbReference>
<keyword evidence="3" id="KW-1185">Reference proteome</keyword>
<evidence type="ECO:0000256" key="1">
    <source>
        <dbReference type="SAM" id="MobiDB-lite"/>
    </source>
</evidence>